<dbReference type="InterPro" id="IPR016161">
    <property type="entry name" value="Ald_DH/histidinol_DH"/>
</dbReference>
<dbReference type="Gene3D" id="3.40.605.10">
    <property type="entry name" value="Aldehyde Dehydrogenase, Chain A, domain 1"/>
    <property type="match status" value="1"/>
</dbReference>
<dbReference type="SUPFAM" id="SSF51730">
    <property type="entry name" value="FAD-linked oxidoreductase"/>
    <property type="match status" value="1"/>
</dbReference>
<dbReference type="InterPro" id="IPR002872">
    <property type="entry name" value="Proline_DH_dom"/>
</dbReference>
<dbReference type="Proteomes" id="UP000680714">
    <property type="component" value="Unassembled WGS sequence"/>
</dbReference>
<dbReference type="EMBL" id="JAGTUF010000001">
    <property type="protein sequence ID" value="MBR9970649.1"/>
    <property type="molecule type" value="Genomic_DNA"/>
</dbReference>
<feature type="domain" description="Proline dehydrogenase" evidence="7">
    <location>
        <begin position="164"/>
        <end position="454"/>
    </location>
</feature>
<dbReference type="SUPFAM" id="SSF53720">
    <property type="entry name" value="ALDH-like"/>
    <property type="match status" value="1"/>
</dbReference>
<dbReference type="InterPro" id="IPR050485">
    <property type="entry name" value="Proline_metab_enzyme"/>
</dbReference>
<dbReference type="Gene3D" id="3.40.309.10">
    <property type="entry name" value="Aldehyde Dehydrogenase, Chain A, domain 2"/>
    <property type="match status" value="1"/>
</dbReference>
<dbReference type="InterPro" id="IPR016162">
    <property type="entry name" value="Ald_DH_N"/>
</dbReference>
<accession>A0ABS5I881</accession>
<keyword evidence="3" id="KW-0560">Oxidoreductase</keyword>
<dbReference type="Pfam" id="PF14850">
    <property type="entry name" value="Pro_dh-DNA_bdg"/>
    <property type="match status" value="1"/>
</dbReference>
<dbReference type="SUPFAM" id="SSF81935">
    <property type="entry name" value="N-terminal domain of bifunctional PutA protein"/>
    <property type="match status" value="1"/>
</dbReference>
<comment type="caution">
    <text evidence="9">The sequence shown here is derived from an EMBL/GenBank/DDBJ whole genome shotgun (WGS) entry which is preliminary data.</text>
</comment>
<keyword evidence="10" id="KW-1185">Reference proteome</keyword>
<dbReference type="InterPro" id="IPR025703">
    <property type="entry name" value="Bifunct_PutA"/>
</dbReference>
<gene>
    <name evidence="9" type="ORF">KEC16_02845</name>
</gene>
<dbReference type="Gene3D" id="1.20.5.460">
    <property type="entry name" value="Single helix bin"/>
    <property type="match status" value="1"/>
</dbReference>
<dbReference type="EC" id="1.2.1.88" evidence="2"/>
<dbReference type="Pfam" id="PF01619">
    <property type="entry name" value="Pro_dh"/>
    <property type="match status" value="1"/>
</dbReference>
<evidence type="ECO:0000313" key="10">
    <source>
        <dbReference type="Proteomes" id="UP000680714"/>
    </source>
</evidence>
<protein>
    <recommendedName>
        <fullName evidence="2">L-glutamate gamma-semialdehyde dehydrogenase</fullName>
        <ecNumber evidence="2">1.2.1.88</ecNumber>
    </recommendedName>
</protein>
<dbReference type="InterPro" id="IPR016160">
    <property type="entry name" value="Ald_DH_CS_CYS"/>
</dbReference>
<name>A0ABS5I881_9PROT</name>
<evidence type="ECO:0000256" key="4">
    <source>
        <dbReference type="ARBA" id="ARBA00023027"/>
    </source>
</evidence>
<evidence type="ECO:0000259" key="6">
    <source>
        <dbReference type="Pfam" id="PF00171"/>
    </source>
</evidence>
<keyword evidence="4" id="KW-0520">NAD</keyword>
<comment type="catalytic activity">
    <reaction evidence="5">
        <text>L-glutamate 5-semialdehyde + NAD(+) + H2O = L-glutamate + NADH + 2 H(+)</text>
        <dbReference type="Rhea" id="RHEA:30235"/>
        <dbReference type="ChEBI" id="CHEBI:15377"/>
        <dbReference type="ChEBI" id="CHEBI:15378"/>
        <dbReference type="ChEBI" id="CHEBI:29985"/>
        <dbReference type="ChEBI" id="CHEBI:57540"/>
        <dbReference type="ChEBI" id="CHEBI:57945"/>
        <dbReference type="ChEBI" id="CHEBI:58066"/>
        <dbReference type="EC" id="1.2.1.88"/>
    </reaction>
</comment>
<dbReference type="PANTHER" id="PTHR42862">
    <property type="entry name" value="DELTA-1-PYRROLINE-5-CARBOXYLATE DEHYDROGENASE 1, ISOFORM A-RELATED"/>
    <property type="match status" value="1"/>
</dbReference>
<dbReference type="Pfam" id="PF00171">
    <property type="entry name" value="Aldedh"/>
    <property type="match status" value="1"/>
</dbReference>
<comment type="pathway">
    <text evidence="1">Amino-acid degradation; L-proline degradation into L-glutamate; L-glutamate from L-proline: step 2/2.</text>
</comment>
<dbReference type="InterPro" id="IPR029041">
    <property type="entry name" value="FAD-linked_oxidoreductase-like"/>
</dbReference>
<reference evidence="9 10" key="1">
    <citation type="submission" date="2021-04" db="EMBL/GenBank/DDBJ databases">
        <title>Magnetospirillum sulfuroxidans sp. nov., a facultative chemolithoautotrophic sulfur-oxidizing alphaproteobacterium isolated from freshwater sediment and proposals for Paramagetospirillum gen. nov., and Magnetospirillaceae fam. nov.</title>
        <authorList>
            <person name="Koziaeva V."/>
            <person name="Geelhoed J.S."/>
            <person name="Sorokin D.Y."/>
            <person name="Grouzdev D.S."/>
        </authorList>
    </citation>
    <scope>NUCLEOTIDE SEQUENCE [LARGE SCALE GENOMIC DNA]</scope>
    <source>
        <strain evidence="9 10">J10</strain>
    </source>
</reference>
<sequence>MASLAECRAHIRLLHRMDEAECLEYLRRPCQWPRKMRQAMHGKALALIAAARAHGPSEIEAFLLEYSLSSADGQALMGLAEALLRIPDAATKDAMIADTLERGQWDGHRGHSDSAVVNLSSIALTLARRGVGLDLAQWPIRQALEFGMGRLGGIFVMGETIAAALRRAAAADQAGFRHSFDMLGEEARTAGQAESYRASYHAAIAAIGAASPGQGPLSGPGVSVKLSALHPRYHPLQKQRVMAELVPVVVDLCRAAQAVDIGLTIDAEEADRLDLSLDVVEAVLAAPGLAGWNGLGVAVQAYQKRAIGVIDWAAAAARHFHCRLSVRLVKGAYWDSEIKRAQERGLPHYPVFTTKAATDLSYLACAQAMLAAPNLIQSAFASHNAATIAAIDVLAGERQDWEFQRLHGMGEAVYRPMLDRRSCRVYAPVGRHCHLLPYLVRRLLENGANSSFVHLAADPRVAPEDVVNAPVDESRLAPPVMIFSPQRRLSLGRDLCDGETISHMQQRLAGLSCGDVEIPAGDPQDIVNQAIDAFAGWDGLGGARRADMLECAADLLEAEPEPFLHLAIVEAGKIWVDAIAEIREAVDFLRYYAAEARRLCVHALVLPAVTGEANQLEIRGRGVFVCISPWNFPLAIFIGQVAAALAAGNTVVAKPAPQTPRMAIAATALLHRAGVPPAVLAVVLGGADLGADLVGQPGIAGIAFTGSHATARRIAAILAQGQGPLVPLIAETGGVNAMIVDSSALPEQAAADIVASAFGAAGQRCSALRLLFVQEEIADSVLDLVAGMAGQMRLGDPLDPATDMGPLIDAAALARLQADQRALASHGRMLFTGAVPETGVFMAPTAYEVGWDHLPTHESFGPLLQVRRWRRDQLPLVLTWLRQNGHGLTLGIHSRIDTLCQQIGKEARIGNIYVNRGMTGAMVGCQPFGGMGLSGTGPKSGGPFTLLRYATEIVTSINVTARGGNVDLLCRRK</sequence>
<evidence type="ECO:0000259" key="8">
    <source>
        <dbReference type="Pfam" id="PF14850"/>
    </source>
</evidence>
<dbReference type="Gene3D" id="3.20.20.220">
    <property type="match status" value="1"/>
</dbReference>
<dbReference type="InterPro" id="IPR024089">
    <property type="entry name" value="PRODH_PutA_dom_I/II"/>
</dbReference>
<evidence type="ECO:0000256" key="3">
    <source>
        <dbReference type="ARBA" id="ARBA00023002"/>
    </source>
</evidence>
<evidence type="ECO:0000256" key="5">
    <source>
        <dbReference type="ARBA" id="ARBA00048142"/>
    </source>
</evidence>
<feature type="domain" description="Aldehyde dehydrogenase" evidence="6">
    <location>
        <begin position="524"/>
        <end position="949"/>
    </location>
</feature>
<evidence type="ECO:0000313" key="9">
    <source>
        <dbReference type="EMBL" id="MBR9970649.1"/>
    </source>
</evidence>
<dbReference type="RefSeq" id="WP_211546126.1">
    <property type="nucleotide sequence ID" value="NZ_JAGTUF010000001.1"/>
</dbReference>
<dbReference type="PROSITE" id="PS00070">
    <property type="entry name" value="ALDEHYDE_DEHYDR_CYS"/>
    <property type="match status" value="1"/>
</dbReference>
<organism evidence="9 10">
    <name type="scientific">Magnetospirillum sulfuroxidans</name>
    <dbReference type="NCBI Taxonomy" id="611300"/>
    <lineage>
        <taxon>Bacteria</taxon>
        <taxon>Pseudomonadati</taxon>
        <taxon>Pseudomonadota</taxon>
        <taxon>Alphaproteobacteria</taxon>
        <taxon>Rhodospirillales</taxon>
        <taxon>Rhodospirillaceae</taxon>
        <taxon>Magnetospirillum</taxon>
    </lineage>
</organism>
<evidence type="ECO:0000259" key="7">
    <source>
        <dbReference type="Pfam" id="PF01619"/>
    </source>
</evidence>
<dbReference type="PIRSF" id="PIRSF000197">
    <property type="entry name" value="Bifunct_PutA"/>
    <property type="match status" value="1"/>
</dbReference>
<dbReference type="PANTHER" id="PTHR42862:SF1">
    <property type="entry name" value="DELTA-1-PYRROLINE-5-CARBOXYLATE DEHYDROGENASE 2, ISOFORM A-RELATED"/>
    <property type="match status" value="1"/>
</dbReference>
<feature type="domain" description="Proline dehydrogenase PutA" evidence="8">
    <location>
        <begin position="59"/>
        <end position="154"/>
    </location>
</feature>
<dbReference type="InterPro" id="IPR024082">
    <property type="entry name" value="PRODH_PutA_dom_II"/>
</dbReference>
<dbReference type="InterPro" id="IPR016163">
    <property type="entry name" value="Ald_DH_C"/>
</dbReference>
<proteinExistence type="predicted"/>
<evidence type="ECO:0000256" key="1">
    <source>
        <dbReference type="ARBA" id="ARBA00004786"/>
    </source>
</evidence>
<evidence type="ECO:0000256" key="2">
    <source>
        <dbReference type="ARBA" id="ARBA00012884"/>
    </source>
</evidence>
<dbReference type="InterPro" id="IPR015590">
    <property type="entry name" value="Aldehyde_DH_dom"/>
</dbReference>